<dbReference type="eggNOG" id="ENOG502QVG5">
    <property type="taxonomic scope" value="Eukaryota"/>
</dbReference>
<feature type="compositionally biased region" description="Basic and acidic residues" evidence="7">
    <location>
        <begin position="113"/>
        <end position="130"/>
    </location>
</feature>
<sequence>MTRFKSIPPAELIANKTYLQPDFDADRLSVVQLRSILNHHGFQYPTSGPKAPLVRLFNEKIGVVRARLGDGPSQCDATHAASNSGRRLETAAKDACLCPPPSTVAAPSFAATHESDPSRSEQTGWRRDDNVFQLDARPGKTASPSGKSQRRDMNRPRDSSKIKAANSQPPSSRPPEATTAASGQSHTPISGSSDCGGDGGENSGWIRNGNIDQLGAQASRQGISALPSGDSQRRAVNLPRESKQIEGPHPRLHVTPANSRTNRQPHATPDSTRSRMGNPDRNFLEDPFVLLGITPLRPHTQVDHTTHLVEDRSEAYPRLPDVPEAVLTGSPPSTSANVPCAVPAAAATHRQTATAVSHACGSTSPGASVAGYAASMGAFTTRKAVLLLLLITCIGIRIYQRMSTNIGFCDAGRTTNPALLGLREQVRTTGIFGLKAQVGATGDATDSGATDARVAFWEVAQAFLTSLVPDSCTPCPSHSICTRSTATCERGFIIAPHEVMSLVPFDTNMRSSNMFSQEEGMRFQKPPAWLAYTLISVSMDGLPGVGPYALPPRCVEDTEWARRMRVIRKEVVEILSSERGRRVCHASDETLRDGEVTGSIGEARRWGMEIHSLETAVERRLPPDWLSVLHVFMDDLAWDEQPTPDLLRERDHSGRLFIAHIQPKLSWACVLKLNSSKVWTYYSYHVYGGFLVVLGFASLWYRQRSAAADAKCVTHMAQLVLAKLREQANGHARDPMIGPPYLLPARLRDELMQHEPALVERRRVWAMVERVVGTNANVRTSLQETLDGEEALVWTWLGSL</sequence>
<dbReference type="STRING" id="743788.S8E3L8"/>
<evidence type="ECO:0000256" key="6">
    <source>
        <dbReference type="ARBA" id="ARBA00023242"/>
    </source>
</evidence>
<organism evidence="11 12">
    <name type="scientific">Fomitopsis schrenkii</name>
    <name type="common">Brown rot fungus</name>
    <dbReference type="NCBI Taxonomy" id="2126942"/>
    <lineage>
        <taxon>Eukaryota</taxon>
        <taxon>Fungi</taxon>
        <taxon>Dikarya</taxon>
        <taxon>Basidiomycota</taxon>
        <taxon>Agaricomycotina</taxon>
        <taxon>Agaricomycetes</taxon>
        <taxon>Polyporales</taxon>
        <taxon>Fomitopsis</taxon>
    </lineage>
</organism>
<evidence type="ECO:0000313" key="12">
    <source>
        <dbReference type="Proteomes" id="UP000015241"/>
    </source>
</evidence>
<evidence type="ECO:0000256" key="8">
    <source>
        <dbReference type="SAM" id="Phobius"/>
    </source>
</evidence>
<name>S8E3L8_FOMSC</name>
<proteinExistence type="predicted"/>
<dbReference type="GO" id="GO:0071763">
    <property type="term" value="P:nuclear membrane organization"/>
    <property type="evidence" value="ECO:0007669"/>
    <property type="project" value="TreeGrafter"/>
</dbReference>
<feature type="region of interest" description="Disordered" evidence="7">
    <location>
        <begin position="221"/>
        <end position="280"/>
    </location>
</feature>
<dbReference type="Pfam" id="PF09402">
    <property type="entry name" value="MSC"/>
    <property type="match status" value="1"/>
</dbReference>
<evidence type="ECO:0008006" key="13">
    <source>
        <dbReference type="Google" id="ProtNLM"/>
    </source>
</evidence>
<evidence type="ECO:0000256" key="3">
    <source>
        <dbReference type="ARBA" id="ARBA00022692"/>
    </source>
</evidence>
<evidence type="ECO:0000259" key="9">
    <source>
        <dbReference type="Pfam" id="PF09402"/>
    </source>
</evidence>
<dbReference type="EMBL" id="KE504157">
    <property type="protein sequence ID" value="EPS99392.1"/>
    <property type="molecule type" value="Genomic_DNA"/>
</dbReference>
<protein>
    <recommendedName>
        <fullName evidence="13">Man1/Src1 C-terminal domain-containing protein</fullName>
    </recommendedName>
</protein>
<keyword evidence="5 8" id="KW-0472">Membrane</keyword>
<dbReference type="InterPro" id="IPR044780">
    <property type="entry name" value="Heh2/Src1"/>
</dbReference>
<keyword evidence="2" id="KW-0597">Phosphoprotein</keyword>
<keyword evidence="6" id="KW-0539">Nucleus</keyword>
<reference evidence="11 12" key="1">
    <citation type="journal article" date="2012" name="Science">
        <title>The Paleozoic origin of enzymatic lignin decomposition reconstructed from 31 fungal genomes.</title>
        <authorList>
            <person name="Floudas D."/>
            <person name="Binder M."/>
            <person name="Riley R."/>
            <person name="Barry K."/>
            <person name="Blanchette R.A."/>
            <person name="Henrissat B."/>
            <person name="Martinez A.T."/>
            <person name="Otillar R."/>
            <person name="Spatafora J.W."/>
            <person name="Yadav J.S."/>
            <person name="Aerts A."/>
            <person name="Benoit I."/>
            <person name="Boyd A."/>
            <person name="Carlson A."/>
            <person name="Copeland A."/>
            <person name="Coutinho P.M."/>
            <person name="de Vries R.P."/>
            <person name="Ferreira P."/>
            <person name="Findley K."/>
            <person name="Foster B."/>
            <person name="Gaskell J."/>
            <person name="Glotzer D."/>
            <person name="Gorecki P."/>
            <person name="Heitman J."/>
            <person name="Hesse C."/>
            <person name="Hori C."/>
            <person name="Igarashi K."/>
            <person name="Jurgens J.A."/>
            <person name="Kallen N."/>
            <person name="Kersten P."/>
            <person name="Kohler A."/>
            <person name="Kuees U."/>
            <person name="Kumar T.K.A."/>
            <person name="Kuo A."/>
            <person name="LaButti K."/>
            <person name="Larrondo L.F."/>
            <person name="Lindquist E."/>
            <person name="Ling A."/>
            <person name="Lombard V."/>
            <person name="Lucas S."/>
            <person name="Lundell T."/>
            <person name="Martin R."/>
            <person name="McLaughlin D.J."/>
            <person name="Morgenstern I."/>
            <person name="Morin E."/>
            <person name="Murat C."/>
            <person name="Nagy L.G."/>
            <person name="Nolan M."/>
            <person name="Ohm R.A."/>
            <person name="Patyshakuliyeva A."/>
            <person name="Rokas A."/>
            <person name="Ruiz-Duenas F.J."/>
            <person name="Sabat G."/>
            <person name="Salamov A."/>
            <person name="Samejima M."/>
            <person name="Schmutz J."/>
            <person name="Slot J.C."/>
            <person name="St John F."/>
            <person name="Stenlid J."/>
            <person name="Sun H."/>
            <person name="Sun S."/>
            <person name="Syed K."/>
            <person name="Tsang A."/>
            <person name="Wiebenga A."/>
            <person name="Young D."/>
            <person name="Pisabarro A."/>
            <person name="Eastwood D.C."/>
            <person name="Martin F."/>
            <person name="Cullen D."/>
            <person name="Grigoriev I.V."/>
            <person name="Hibbett D.S."/>
        </authorList>
    </citation>
    <scope>NUCLEOTIDE SEQUENCE</scope>
    <source>
        <strain evidence="12">FP-58527</strain>
    </source>
</reference>
<dbReference type="InterPro" id="IPR041885">
    <property type="entry name" value="MAN1_winged_helix_dom"/>
</dbReference>
<gene>
    <name evidence="11" type="ORF">FOMPIDRAFT_156705</name>
</gene>
<evidence type="ECO:0000256" key="1">
    <source>
        <dbReference type="ARBA" id="ARBA00004540"/>
    </source>
</evidence>
<evidence type="ECO:0000259" key="10">
    <source>
        <dbReference type="Pfam" id="PF12949"/>
    </source>
</evidence>
<feature type="compositionally biased region" description="Basic and acidic residues" evidence="7">
    <location>
        <begin position="149"/>
        <end position="161"/>
    </location>
</feature>
<evidence type="ECO:0000313" key="11">
    <source>
        <dbReference type="EMBL" id="EPS99392.1"/>
    </source>
</evidence>
<feature type="compositionally biased region" description="Polar residues" evidence="7">
    <location>
        <begin position="256"/>
        <end position="275"/>
    </location>
</feature>
<accession>S8E3L8</accession>
<feature type="compositionally biased region" description="Polar residues" evidence="7">
    <location>
        <begin position="179"/>
        <end position="189"/>
    </location>
</feature>
<dbReference type="InterPro" id="IPR018996">
    <property type="entry name" value="Man1/Src1-like_C"/>
</dbReference>
<evidence type="ECO:0000256" key="2">
    <source>
        <dbReference type="ARBA" id="ARBA00022553"/>
    </source>
</evidence>
<dbReference type="HOGENOM" id="CLU_010838_1_0_1"/>
<comment type="subcellular location">
    <subcellularLocation>
        <location evidence="1">Nucleus inner membrane</location>
    </subcellularLocation>
</comment>
<dbReference type="GO" id="GO:0005783">
    <property type="term" value="C:endoplasmic reticulum"/>
    <property type="evidence" value="ECO:0007669"/>
    <property type="project" value="TreeGrafter"/>
</dbReference>
<dbReference type="GO" id="GO:0034399">
    <property type="term" value="C:nuclear periphery"/>
    <property type="evidence" value="ECO:0007669"/>
    <property type="project" value="TreeGrafter"/>
</dbReference>
<keyword evidence="4 8" id="KW-1133">Transmembrane helix</keyword>
<feature type="compositionally biased region" description="Basic and acidic residues" evidence="7">
    <location>
        <begin position="240"/>
        <end position="249"/>
    </location>
</feature>
<dbReference type="CDD" id="cd12935">
    <property type="entry name" value="LEM_like"/>
    <property type="match status" value="1"/>
</dbReference>
<keyword evidence="3 8" id="KW-0812">Transmembrane</keyword>
<dbReference type="Proteomes" id="UP000015241">
    <property type="component" value="Unassembled WGS sequence"/>
</dbReference>
<dbReference type="AlphaFoldDB" id="S8E3L8"/>
<dbReference type="OrthoDB" id="5376590at2759"/>
<feature type="transmembrane region" description="Helical" evidence="8">
    <location>
        <begin position="681"/>
        <end position="701"/>
    </location>
</feature>
<dbReference type="PANTHER" id="PTHR47808:SF2">
    <property type="entry name" value="LEM DOMAIN-CONTAINING PROTEIN 2"/>
    <property type="match status" value="1"/>
</dbReference>
<dbReference type="Gene3D" id="1.10.10.1180">
    <property type="entry name" value="MAN1, winged-helix domain"/>
    <property type="match status" value="1"/>
</dbReference>
<dbReference type="GO" id="GO:0005637">
    <property type="term" value="C:nuclear inner membrane"/>
    <property type="evidence" value="ECO:0007669"/>
    <property type="project" value="UniProtKB-SubCell"/>
</dbReference>
<evidence type="ECO:0000256" key="7">
    <source>
        <dbReference type="SAM" id="MobiDB-lite"/>
    </source>
</evidence>
<feature type="region of interest" description="Disordered" evidence="7">
    <location>
        <begin position="106"/>
        <end position="209"/>
    </location>
</feature>
<dbReference type="InterPro" id="IPR025856">
    <property type="entry name" value="HeH/LEM_domain"/>
</dbReference>
<dbReference type="GO" id="GO:0003682">
    <property type="term" value="F:chromatin binding"/>
    <property type="evidence" value="ECO:0007669"/>
    <property type="project" value="InterPro"/>
</dbReference>
<evidence type="ECO:0000256" key="4">
    <source>
        <dbReference type="ARBA" id="ARBA00022989"/>
    </source>
</evidence>
<feature type="domain" description="HeH/LEM" evidence="10">
    <location>
        <begin position="30"/>
        <end position="59"/>
    </location>
</feature>
<evidence type="ECO:0000256" key="5">
    <source>
        <dbReference type="ARBA" id="ARBA00023136"/>
    </source>
</evidence>
<feature type="domain" description="Man1/Src1-like C-terminal" evidence="9">
    <location>
        <begin position="387"/>
        <end position="799"/>
    </location>
</feature>
<dbReference type="PANTHER" id="PTHR47808">
    <property type="entry name" value="INNER NUCLEAR MEMBRANE PROTEIN HEH2-RELATED"/>
    <property type="match status" value="1"/>
</dbReference>
<dbReference type="InParanoid" id="S8E3L8"/>
<dbReference type="Pfam" id="PF12949">
    <property type="entry name" value="HeH"/>
    <property type="match status" value="1"/>
</dbReference>
<keyword evidence="12" id="KW-1185">Reference proteome</keyword>